<proteinExistence type="predicted"/>
<organism evidence="9 10">
    <name type="scientific">Cylindrodendrum hubeiense</name>
    <dbReference type="NCBI Taxonomy" id="595255"/>
    <lineage>
        <taxon>Eukaryota</taxon>
        <taxon>Fungi</taxon>
        <taxon>Dikarya</taxon>
        <taxon>Ascomycota</taxon>
        <taxon>Pezizomycotina</taxon>
        <taxon>Sordariomycetes</taxon>
        <taxon>Hypocreomycetidae</taxon>
        <taxon>Hypocreales</taxon>
        <taxon>Nectriaceae</taxon>
        <taxon>Cylindrodendrum</taxon>
    </lineage>
</organism>
<dbReference type="InterPro" id="IPR036259">
    <property type="entry name" value="MFS_trans_sf"/>
</dbReference>
<feature type="transmembrane region" description="Helical" evidence="7">
    <location>
        <begin position="513"/>
        <end position="534"/>
    </location>
</feature>
<dbReference type="GO" id="GO:0022857">
    <property type="term" value="F:transmembrane transporter activity"/>
    <property type="evidence" value="ECO:0007669"/>
    <property type="project" value="InterPro"/>
</dbReference>
<feature type="region of interest" description="Disordered" evidence="6">
    <location>
        <begin position="1"/>
        <end position="107"/>
    </location>
</feature>
<dbReference type="CDD" id="cd17323">
    <property type="entry name" value="MFS_Tpo1_MDR_like"/>
    <property type="match status" value="1"/>
</dbReference>
<evidence type="ECO:0000256" key="2">
    <source>
        <dbReference type="ARBA" id="ARBA00022692"/>
    </source>
</evidence>
<feature type="compositionally biased region" description="Acidic residues" evidence="6">
    <location>
        <begin position="56"/>
        <end position="70"/>
    </location>
</feature>
<dbReference type="EMBL" id="JAANBB010000309">
    <property type="protein sequence ID" value="KAF7544349.1"/>
    <property type="molecule type" value="Genomic_DNA"/>
</dbReference>
<evidence type="ECO:0000256" key="7">
    <source>
        <dbReference type="SAM" id="Phobius"/>
    </source>
</evidence>
<feature type="transmembrane region" description="Helical" evidence="7">
    <location>
        <begin position="453"/>
        <end position="472"/>
    </location>
</feature>
<feature type="transmembrane region" description="Helical" evidence="7">
    <location>
        <begin position="206"/>
        <end position="225"/>
    </location>
</feature>
<comment type="subcellular location">
    <subcellularLocation>
        <location evidence="1">Membrane</location>
        <topology evidence="1">Multi-pass membrane protein</topology>
    </subcellularLocation>
</comment>
<feature type="transmembrane region" description="Helical" evidence="7">
    <location>
        <begin position="546"/>
        <end position="569"/>
    </location>
</feature>
<comment type="caution">
    <text evidence="9">The sequence shown here is derived from an EMBL/GenBank/DDBJ whole genome shotgun (WGS) entry which is preliminary data.</text>
</comment>
<accession>A0A9P5LD32</accession>
<feature type="transmembrane region" description="Helical" evidence="7">
    <location>
        <begin position="412"/>
        <end position="432"/>
    </location>
</feature>
<name>A0A9P5LD32_9HYPO</name>
<dbReference type="PANTHER" id="PTHR23502">
    <property type="entry name" value="MAJOR FACILITATOR SUPERFAMILY"/>
    <property type="match status" value="1"/>
</dbReference>
<feature type="compositionally biased region" description="Basic residues" evidence="6">
    <location>
        <begin position="80"/>
        <end position="96"/>
    </location>
</feature>
<dbReference type="InterPro" id="IPR020846">
    <property type="entry name" value="MFS_dom"/>
</dbReference>
<dbReference type="Proteomes" id="UP000722485">
    <property type="component" value="Unassembled WGS sequence"/>
</dbReference>
<feature type="compositionally biased region" description="Basic and acidic residues" evidence="6">
    <location>
        <begin position="1"/>
        <end position="12"/>
    </location>
</feature>
<dbReference type="GO" id="GO:0016020">
    <property type="term" value="C:membrane"/>
    <property type="evidence" value="ECO:0007669"/>
    <property type="project" value="UniProtKB-SubCell"/>
</dbReference>
<evidence type="ECO:0000256" key="4">
    <source>
        <dbReference type="ARBA" id="ARBA00023136"/>
    </source>
</evidence>
<evidence type="ECO:0000313" key="9">
    <source>
        <dbReference type="EMBL" id="KAF7544349.1"/>
    </source>
</evidence>
<gene>
    <name evidence="9" type="ORF">G7Z17_g10033</name>
</gene>
<protein>
    <recommendedName>
        <fullName evidence="8">Major facilitator superfamily (MFS) profile domain-containing protein</fullName>
    </recommendedName>
</protein>
<keyword evidence="4 7" id="KW-0472">Membrane</keyword>
<evidence type="ECO:0000256" key="6">
    <source>
        <dbReference type="SAM" id="MobiDB-lite"/>
    </source>
</evidence>
<feature type="transmembrane region" description="Helical" evidence="7">
    <location>
        <begin position="294"/>
        <end position="313"/>
    </location>
</feature>
<feature type="transmembrane region" description="Helical" evidence="7">
    <location>
        <begin position="267"/>
        <end position="288"/>
    </location>
</feature>
<dbReference type="Pfam" id="PF07690">
    <property type="entry name" value="MFS_1"/>
    <property type="match status" value="1"/>
</dbReference>
<keyword evidence="3 7" id="KW-1133">Transmembrane helix</keyword>
<keyword evidence="10" id="KW-1185">Reference proteome</keyword>
<reference evidence="9" key="1">
    <citation type="submission" date="2020-03" db="EMBL/GenBank/DDBJ databases">
        <title>Draft Genome Sequence of Cylindrodendrum hubeiense.</title>
        <authorList>
            <person name="Buettner E."/>
            <person name="Kellner H."/>
        </authorList>
    </citation>
    <scope>NUCLEOTIDE SEQUENCE</scope>
    <source>
        <strain evidence="9">IHI 201604</strain>
    </source>
</reference>
<keyword evidence="2 7" id="KW-0812">Transmembrane</keyword>
<dbReference type="OrthoDB" id="5296287at2759"/>
<evidence type="ECO:0000313" key="10">
    <source>
        <dbReference type="Proteomes" id="UP000722485"/>
    </source>
</evidence>
<dbReference type="AlphaFoldDB" id="A0A9P5LD32"/>
<dbReference type="PROSITE" id="PS50850">
    <property type="entry name" value="MFS"/>
    <property type="match status" value="1"/>
</dbReference>
<evidence type="ECO:0000259" key="8">
    <source>
        <dbReference type="PROSITE" id="PS50850"/>
    </source>
</evidence>
<feature type="transmembrane region" description="Helical" evidence="7">
    <location>
        <begin position="173"/>
        <end position="194"/>
    </location>
</feature>
<evidence type="ECO:0000256" key="3">
    <source>
        <dbReference type="ARBA" id="ARBA00022989"/>
    </source>
</evidence>
<keyword evidence="5" id="KW-0325">Glycoprotein</keyword>
<dbReference type="FunFam" id="1.20.1250.20:FF:000011">
    <property type="entry name" value="MFS multidrug transporter, putative"/>
    <property type="match status" value="1"/>
</dbReference>
<feature type="transmembrane region" description="Helical" evidence="7">
    <location>
        <begin position="478"/>
        <end position="501"/>
    </location>
</feature>
<dbReference type="SUPFAM" id="SSF103473">
    <property type="entry name" value="MFS general substrate transporter"/>
    <property type="match status" value="1"/>
</dbReference>
<dbReference type="Gene3D" id="1.20.1250.20">
    <property type="entry name" value="MFS general substrate transporter like domains"/>
    <property type="match status" value="1"/>
</dbReference>
<feature type="transmembrane region" description="Helical" evidence="7">
    <location>
        <begin position="367"/>
        <end position="392"/>
    </location>
</feature>
<sequence>MNSHNSDDEKTVRVAPGEDTDNATVVGDKETTISPTPRSPAKEEYGDDKRERSESPEEDFDVEAQEDDIEIDRVETRRSNVSRKTHRSILSRLSKSKTKEKLPPPVHPVMDLDNGVVGWESQHDPEHPLNFPQGRKWFITGLLSTITFMTPFASSILAPAITYVAKDFDEPSLTVAAMPVSIFLLGYAVGPLFLSPLSEIYGRNIIITSANAFFCAWLIACALAPSLGTLIFFRFMCGLGGSACQTIGGAIIADLFPVSERGRAMTIWMLGPMFGPSCAPVIGGFVAETIGWRWVNWITFIPATIVVCAMVFFNRETNHQVLMNRKTDRLRKELNRPELRSCYVNPEAPVLSRRRIILNGLTRPLRLLFGSVIVFSVSLYIAFAYGCLYLLFNTIPIVFEGTYGWSTGITGIVYLTLLIGYMVGLGIFSTLSDKTVVRMTKANGGVYEPEMRLPDCIYFAFLLPITFFWYGWAADRGVHWIVPVIGLIPFGLGIVGIWLPIQAYLIDAYSQYAASALAAFSVLRSVVAAFLPLAGPQMYDTLGVGWGNSLLGFIAIALIPIPALIYKFGGKIRKNEKIKL</sequence>
<dbReference type="PANTHER" id="PTHR23502:SF33">
    <property type="entry name" value="MAJOR FACILITATOR SUPERFAMILY (MFS) PROFILE DOMAIN-CONTAINING PROTEIN-RELATED"/>
    <property type="match status" value="1"/>
</dbReference>
<dbReference type="InterPro" id="IPR011701">
    <property type="entry name" value="MFS"/>
</dbReference>
<feature type="transmembrane region" description="Helical" evidence="7">
    <location>
        <begin position="231"/>
        <end position="255"/>
    </location>
</feature>
<evidence type="ECO:0000256" key="5">
    <source>
        <dbReference type="ARBA" id="ARBA00023180"/>
    </source>
</evidence>
<evidence type="ECO:0000256" key="1">
    <source>
        <dbReference type="ARBA" id="ARBA00004141"/>
    </source>
</evidence>
<feature type="domain" description="Major facilitator superfamily (MFS) profile" evidence="8">
    <location>
        <begin position="139"/>
        <end position="575"/>
    </location>
</feature>
<feature type="transmembrane region" description="Helical" evidence="7">
    <location>
        <begin position="137"/>
        <end position="161"/>
    </location>
</feature>
<feature type="compositionally biased region" description="Basic and acidic residues" evidence="6">
    <location>
        <begin position="40"/>
        <end position="55"/>
    </location>
</feature>